<dbReference type="InterPro" id="IPR050300">
    <property type="entry name" value="GDXG_lipolytic_enzyme"/>
</dbReference>
<dbReference type="InterPro" id="IPR013094">
    <property type="entry name" value="AB_hydrolase_3"/>
</dbReference>
<comment type="caution">
    <text evidence="3">The sequence shown here is derived from an EMBL/GenBank/DDBJ whole genome shotgun (WGS) entry which is preliminary data.</text>
</comment>
<proteinExistence type="predicted"/>
<accession>A0A1Q8ZWH4</accession>
<dbReference type="Proteomes" id="UP000186894">
    <property type="component" value="Unassembled WGS sequence"/>
</dbReference>
<keyword evidence="4" id="KW-1185">Reference proteome</keyword>
<dbReference type="STRING" id="1867956.BJF95_04385"/>
<protein>
    <submittedName>
        <fullName evidence="3">Esterase</fullName>
    </submittedName>
</protein>
<organism evidence="3 4">
    <name type="scientific">Rhizobium oryziradicis</name>
    <dbReference type="NCBI Taxonomy" id="1867956"/>
    <lineage>
        <taxon>Bacteria</taxon>
        <taxon>Pseudomonadati</taxon>
        <taxon>Pseudomonadota</taxon>
        <taxon>Alphaproteobacteria</taxon>
        <taxon>Hyphomicrobiales</taxon>
        <taxon>Rhizobiaceae</taxon>
        <taxon>Rhizobium/Agrobacterium group</taxon>
        <taxon>Rhizobium</taxon>
    </lineage>
</organism>
<keyword evidence="1" id="KW-0378">Hydrolase</keyword>
<dbReference type="PANTHER" id="PTHR48081">
    <property type="entry name" value="AB HYDROLASE SUPERFAMILY PROTEIN C4A8.06C"/>
    <property type="match status" value="1"/>
</dbReference>
<dbReference type="Gene3D" id="3.40.50.1820">
    <property type="entry name" value="alpha/beta hydrolase"/>
    <property type="match status" value="1"/>
</dbReference>
<name>A0A1Q8ZWH4_9HYPH</name>
<dbReference type="GO" id="GO:0016787">
    <property type="term" value="F:hydrolase activity"/>
    <property type="evidence" value="ECO:0007669"/>
    <property type="project" value="UniProtKB-KW"/>
</dbReference>
<evidence type="ECO:0000259" key="2">
    <source>
        <dbReference type="Pfam" id="PF07859"/>
    </source>
</evidence>
<evidence type="ECO:0000313" key="3">
    <source>
        <dbReference type="EMBL" id="OLP46406.1"/>
    </source>
</evidence>
<dbReference type="RefSeq" id="WP_075638077.1">
    <property type="nucleotide sequence ID" value="NZ_MKIM01000021.1"/>
</dbReference>
<evidence type="ECO:0000256" key="1">
    <source>
        <dbReference type="ARBA" id="ARBA00022801"/>
    </source>
</evidence>
<dbReference type="OrthoDB" id="9806180at2"/>
<dbReference type="Pfam" id="PF07859">
    <property type="entry name" value="Abhydrolase_3"/>
    <property type="match status" value="1"/>
</dbReference>
<dbReference type="SUPFAM" id="SSF53474">
    <property type="entry name" value="alpha/beta-Hydrolases"/>
    <property type="match status" value="1"/>
</dbReference>
<feature type="domain" description="Alpha/beta hydrolase fold-3" evidence="2">
    <location>
        <begin position="35"/>
        <end position="227"/>
    </location>
</feature>
<dbReference type="PANTHER" id="PTHR48081:SF8">
    <property type="entry name" value="ALPHA_BETA HYDROLASE FOLD-3 DOMAIN-CONTAINING PROTEIN-RELATED"/>
    <property type="match status" value="1"/>
</dbReference>
<reference evidence="3 4" key="1">
    <citation type="submission" date="2016-09" db="EMBL/GenBank/DDBJ databases">
        <title>Rhizobium oryziradicis sp. nov., isolated from the root of rice.</title>
        <authorList>
            <person name="Zhao J."/>
            <person name="Zhang X."/>
        </authorList>
    </citation>
    <scope>NUCLEOTIDE SEQUENCE [LARGE SCALE GENOMIC DNA]</scope>
    <source>
        <strain evidence="3 4">N19</strain>
    </source>
</reference>
<gene>
    <name evidence="3" type="ORF">BJF95_04385</name>
</gene>
<dbReference type="EMBL" id="MKIM01000021">
    <property type="protein sequence ID" value="OLP46406.1"/>
    <property type="molecule type" value="Genomic_DNA"/>
</dbReference>
<dbReference type="AlphaFoldDB" id="A0A1Q8ZWH4"/>
<evidence type="ECO:0000313" key="4">
    <source>
        <dbReference type="Proteomes" id="UP000186894"/>
    </source>
</evidence>
<sequence>MGVEIKDMTLDKPSVGSVSVRVYAGEEYGKGPPVVIYFRGGAFRQTGPGECAMAQCLAETGAIVVVPDYNVLGSVFPKPLEVGFSIFSYMAKKRAGFGDRKSLLLVGGEEAGGNIAAAVSLKARDQLANELDGQVLVSPLLDPLMGTQSFRKADETGMRSCWADGWSHYLSGGICHPYAAPSVCSRLSGIAPALLFSSEDDPLLDETMVYAERLKSAGVDVRPHVLPAGTGWPSVYGGKTQQVPSWDDNVKSQFANFIRDLGVQRNALKST</sequence>
<dbReference type="InterPro" id="IPR029058">
    <property type="entry name" value="AB_hydrolase_fold"/>
</dbReference>